<reference evidence="1 2" key="1">
    <citation type="submission" date="2023-03" db="EMBL/GenBank/DDBJ databases">
        <title>WGS of Gossypium arboreum.</title>
        <authorList>
            <person name="Yu D."/>
        </authorList>
    </citation>
    <scope>NUCLEOTIDE SEQUENCE [LARGE SCALE GENOMIC DNA]</scope>
    <source>
        <tissue evidence="1">Leaf</tissue>
    </source>
</reference>
<accession>A0ABR0QVR9</accession>
<evidence type="ECO:0000313" key="1">
    <source>
        <dbReference type="EMBL" id="KAK5843365.1"/>
    </source>
</evidence>
<gene>
    <name evidence="1" type="ORF">PVK06_005819</name>
</gene>
<evidence type="ECO:0008006" key="3">
    <source>
        <dbReference type="Google" id="ProtNLM"/>
    </source>
</evidence>
<proteinExistence type="predicted"/>
<comment type="caution">
    <text evidence="1">The sequence shown here is derived from an EMBL/GenBank/DDBJ whole genome shotgun (WGS) entry which is preliminary data.</text>
</comment>
<organism evidence="1 2">
    <name type="scientific">Gossypium arboreum</name>
    <name type="common">Tree cotton</name>
    <name type="synonym">Gossypium nanking</name>
    <dbReference type="NCBI Taxonomy" id="29729"/>
    <lineage>
        <taxon>Eukaryota</taxon>
        <taxon>Viridiplantae</taxon>
        <taxon>Streptophyta</taxon>
        <taxon>Embryophyta</taxon>
        <taxon>Tracheophyta</taxon>
        <taxon>Spermatophyta</taxon>
        <taxon>Magnoliopsida</taxon>
        <taxon>eudicotyledons</taxon>
        <taxon>Gunneridae</taxon>
        <taxon>Pentapetalae</taxon>
        <taxon>rosids</taxon>
        <taxon>malvids</taxon>
        <taxon>Malvales</taxon>
        <taxon>Malvaceae</taxon>
        <taxon>Malvoideae</taxon>
        <taxon>Gossypium</taxon>
    </lineage>
</organism>
<keyword evidence="2" id="KW-1185">Reference proteome</keyword>
<dbReference type="Proteomes" id="UP001358586">
    <property type="component" value="Chromosome 2"/>
</dbReference>
<protein>
    <recommendedName>
        <fullName evidence="3">RNase H type-1 domain-containing protein</fullName>
    </recommendedName>
</protein>
<name>A0ABR0QVR9_GOSAR</name>
<sequence>MIWERAASLSHDFRIFNLLDKPMLPRLVMKKTWRKPRQRVIKVNFDATVNGTKTCYDLVARYHDGFVLGRRFDTMDKDIQIEWAEMLVLEESISFARSKSWSKLEFETDDVSLVNHFKNKKFDLTTISH</sequence>
<dbReference type="EMBL" id="JARKNE010000002">
    <property type="protein sequence ID" value="KAK5843365.1"/>
    <property type="molecule type" value="Genomic_DNA"/>
</dbReference>
<evidence type="ECO:0000313" key="2">
    <source>
        <dbReference type="Proteomes" id="UP001358586"/>
    </source>
</evidence>